<feature type="domain" description="Activator of Hsp90 ATPase homologue 1/2-like C-terminal" evidence="2">
    <location>
        <begin position="33"/>
        <end position="161"/>
    </location>
</feature>
<name>A0A508U3K7_9BRAD</name>
<dbReference type="InterPro" id="IPR013538">
    <property type="entry name" value="ASHA1/2-like_C"/>
</dbReference>
<dbReference type="EMBL" id="CAADFC020000044">
    <property type="protein sequence ID" value="VIO80938.1"/>
    <property type="molecule type" value="Genomic_DNA"/>
</dbReference>
<dbReference type="CDD" id="cd07814">
    <property type="entry name" value="SRPBCC_CalC_Aha1-like"/>
    <property type="match status" value="1"/>
</dbReference>
<evidence type="ECO:0000256" key="1">
    <source>
        <dbReference type="ARBA" id="ARBA00006817"/>
    </source>
</evidence>
<dbReference type="SUPFAM" id="SSF55961">
    <property type="entry name" value="Bet v1-like"/>
    <property type="match status" value="1"/>
</dbReference>
<sequence length="163" mass="18123">MVNQSANSTAADAGFAARPDTRPSLTLTRRLRARPEKVYAAWTEPENLAQWFGPGQVKSGTTRAELDVRVGGRYRISFTGANGEYHEVGGVYREVVPNQRLVFSWAWHSTPERESLVTISIKPEAGGTLLTFHHAQFADEAARDNHQRGWIESLGNLENFVNA</sequence>
<dbReference type="Proteomes" id="UP000328092">
    <property type="component" value="Unassembled WGS sequence"/>
</dbReference>
<organism evidence="3 4">
    <name type="scientific">Bradyrhizobium ivorense</name>
    <dbReference type="NCBI Taxonomy" id="2511166"/>
    <lineage>
        <taxon>Bacteria</taxon>
        <taxon>Pseudomonadati</taxon>
        <taxon>Pseudomonadota</taxon>
        <taxon>Alphaproteobacteria</taxon>
        <taxon>Hyphomicrobiales</taxon>
        <taxon>Nitrobacteraceae</taxon>
        <taxon>Bradyrhizobium</taxon>
    </lineage>
</organism>
<evidence type="ECO:0000313" key="3">
    <source>
        <dbReference type="EMBL" id="VIO80938.1"/>
    </source>
</evidence>
<evidence type="ECO:0000313" key="4">
    <source>
        <dbReference type="Proteomes" id="UP000328092"/>
    </source>
</evidence>
<evidence type="ECO:0000259" key="2">
    <source>
        <dbReference type="Pfam" id="PF08327"/>
    </source>
</evidence>
<protein>
    <recommendedName>
        <fullName evidence="2">Activator of Hsp90 ATPase homologue 1/2-like C-terminal domain-containing protein</fullName>
    </recommendedName>
</protein>
<reference evidence="3" key="1">
    <citation type="submission" date="2019-02" db="EMBL/GenBank/DDBJ databases">
        <authorList>
            <person name="Pothier F.J."/>
        </authorList>
    </citation>
    <scope>NUCLEOTIDE SEQUENCE</scope>
    <source>
        <strain evidence="3">CI-1B</strain>
    </source>
</reference>
<dbReference type="Gene3D" id="3.30.530.20">
    <property type="match status" value="1"/>
</dbReference>
<comment type="similarity">
    <text evidence="1">Belongs to the AHA1 family.</text>
</comment>
<gene>
    <name evidence="3" type="ORF">CI1B_86280</name>
</gene>
<dbReference type="AlphaFoldDB" id="A0A508U3K7"/>
<dbReference type="InterPro" id="IPR023393">
    <property type="entry name" value="START-like_dom_sf"/>
</dbReference>
<dbReference type="Pfam" id="PF08327">
    <property type="entry name" value="AHSA1"/>
    <property type="match status" value="1"/>
</dbReference>
<proteinExistence type="inferred from homology"/>
<comment type="caution">
    <text evidence="3">The sequence shown here is derived from an EMBL/GenBank/DDBJ whole genome shotgun (WGS) entry which is preliminary data.</text>
</comment>
<accession>A0A508U3K7</accession>
<keyword evidence="4" id="KW-1185">Reference proteome</keyword>